<evidence type="ECO:0000313" key="6">
    <source>
        <dbReference type="Proteomes" id="UP000316217"/>
    </source>
</evidence>
<reference evidence="3 5" key="1">
    <citation type="submission" date="2018-10" db="EMBL/GenBank/DDBJ databases">
        <title>Co-occurring genomic capacity for anaerobic methane metabolism and dissimilatory sulfite reduction discovered in the Korarchaeota.</title>
        <authorList>
            <person name="Mckay L.J."/>
            <person name="Dlakic M."/>
            <person name="Fields M.W."/>
            <person name="Delmont T.O."/>
            <person name="Eren A.M."/>
            <person name="Jay Z.J."/>
            <person name="Klingelsmith K.B."/>
            <person name="Rusch D.B."/>
            <person name="Inskeep W.P."/>
        </authorList>
    </citation>
    <scope>NUCLEOTIDE SEQUENCE [LARGE SCALE GENOMIC DNA]</scope>
    <source>
        <strain evidence="3 5">MDKW</strain>
    </source>
</reference>
<feature type="domain" description="Endonuclease GajA/Old nuclease/RecF-like AAA" evidence="1">
    <location>
        <begin position="2"/>
        <end position="77"/>
    </location>
</feature>
<evidence type="ECO:0000313" key="3">
    <source>
        <dbReference type="EMBL" id="RSN72736.1"/>
    </source>
</evidence>
<evidence type="ECO:0000313" key="4">
    <source>
        <dbReference type="EMBL" id="RZN63654.1"/>
    </source>
</evidence>
<gene>
    <name evidence="3" type="ORF">D6D85_12625</name>
    <name evidence="4" type="ORF">EF810_00340</name>
</gene>
<comment type="caution">
    <text evidence="3">The sequence shown here is derived from an EMBL/GenBank/DDBJ whole genome shotgun (WGS) entry which is preliminary data.</text>
</comment>
<dbReference type="Pfam" id="PF13175">
    <property type="entry name" value="AAA_15"/>
    <property type="match status" value="1"/>
</dbReference>
<dbReference type="AlphaFoldDB" id="A0A3R9R1M3"/>
<dbReference type="SUPFAM" id="SSF52540">
    <property type="entry name" value="P-loop containing nucleoside triphosphate hydrolases"/>
    <property type="match status" value="1"/>
</dbReference>
<sequence>MIRVVNWRCIEDLELELSRINVFIGPNSTGKSSLAYAIYFASKSRAYDPQYLATQLYGCGFDKIARLVENKPQFPVSIKINSSEFSVELKEQKFEVNRPSSSPWTDEFLLPSKRVNYIQLMMLLPKIIGELKGRPEAAFIGSFAGGMLELLKTLPILPPFGLFTLDYIRALTGLRPESAEGGLRDMGSYMVTIHPLLSLIELTIQDPYIKLQLPVELAPDGLLDFSISDSMLQRIPENSLVVIEEPEIHKNPLMVREFTERIVKRVLDRRLTLIMTTHSDIPPITMGKLITEKVLRPEEIKVCYFKRDPWTKVSEIKVYEDGTIESLPDIEELITHLF</sequence>
<dbReference type="Proteomes" id="UP000316217">
    <property type="component" value="Unassembled WGS sequence"/>
</dbReference>
<dbReference type="EMBL" id="RCOS01000140">
    <property type="protein sequence ID" value="RSN72736.1"/>
    <property type="molecule type" value="Genomic_DNA"/>
</dbReference>
<dbReference type="InterPro" id="IPR051396">
    <property type="entry name" value="Bact_Antivir_Def_Nuclease"/>
</dbReference>
<evidence type="ECO:0008006" key="7">
    <source>
        <dbReference type="Google" id="ProtNLM"/>
    </source>
</evidence>
<dbReference type="PANTHER" id="PTHR43581:SF4">
    <property type="entry name" value="ATP_GTP PHOSPHATASE"/>
    <property type="match status" value="1"/>
</dbReference>
<organism evidence="3 5">
    <name type="scientific">Candidatus Methanodesulfokora washburnensis</name>
    <dbReference type="NCBI Taxonomy" id="2478471"/>
    <lineage>
        <taxon>Archaea</taxon>
        <taxon>Thermoproteota</taxon>
        <taxon>Candidatus Korarchaeia</taxon>
        <taxon>Candidatus Korarchaeia incertae sedis</taxon>
        <taxon>Candidatus Methanodesulfokora</taxon>
    </lineage>
</organism>
<dbReference type="GO" id="GO:0005524">
    <property type="term" value="F:ATP binding"/>
    <property type="evidence" value="ECO:0007669"/>
    <property type="project" value="InterPro"/>
</dbReference>
<evidence type="ECO:0000259" key="1">
    <source>
        <dbReference type="Pfam" id="PF13175"/>
    </source>
</evidence>
<dbReference type="Pfam" id="PF13304">
    <property type="entry name" value="AAA_21"/>
    <property type="match status" value="1"/>
</dbReference>
<dbReference type="GO" id="GO:0016887">
    <property type="term" value="F:ATP hydrolysis activity"/>
    <property type="evidence" value="ECO:0007669"/>
    <property type="project" value="InterPro"/>
</dbReference>
<name>A0A3R9R1M3_9CREN</name>
<evidence type="ECO:0000259" key="2">
    <source>
        <dbReference type="Pfam" id="PF13304"/>
    </source>
</evidence>
<reference evidence="4 6" key="2">
    <citation type="journal article" date="2019" name="Nat. Microbiol.">
        <title>Wide diversity of methane and short-chain alkane metabolisms in uncultured archaea.</title>
        <authorList>
            <person name="Borrel G."/>
            <person name="Adam P.S."/>
            <person name="McKay L.J."/>
            <person name="Chen L.X."/>
            <person name="Sierra-Garcia I.N."/>
            <person name="Sieber C.M."/>
            <person name="Letourneur Q."/>
            <person name="Ghozlane A."/>
            <person name="Andersen G.L."/>
            <person name="Li W.J."/>
            <person name="Hallam S.J."/>
            <person name="Muyzer G."/>
            <person name="de Oliveira V.M."/>
            <person name="Inskeep W.P."/>
            <person name="Banfield J.F."/>
            <person name="Gribaldo S."/>
        </authorList>
    </citation>
    <scope>NUCLEOTIDE SEQUENCE [LARGE SCALE GENOMIC DNA]</scope>
    <source>
        <strain evidence="4">NM4</strain>
    </source>
</reference>
<feature type="domain" description="ATPase AAA-type core" evidence="2">
    <location>
        <begin position="213"/>
        <end position="280"/>
    </location>
</feature>
<dbReference type="InterPro" id="IPR041685">
    <property type="entry name" value="AAA_GajA/Old/RecF-like"/>
</dbReference>
<protein>
    <recommendedName>
        <fullName evidence="7">AAA domain-containing protein</fullName>
    </recommendedName>
</protein>
<dbReference type="InterPro" id="IPR003959">
    <property type="entry name" value="ATPase_AAA_core"/>
</dbReference>
<dbReference type="Gene3D" id="3.40.50.300">
    <property type="entry name" value="P-loop containing nucleotide triphosphate hydrolases"/>
    <property type="match status" value="1"/>
</dbReference>
<dbReference type="Proteomes" id="UP000277582">
    <property type="component" value="Unassembled WGS sequence"/>
</dbReference>
<dbReference type="PANTHER" id="PTHR43581">
    <property type="entry name" value="ATP/GTP PHOSPHATASE"/>
    <property type="match status" value="1"/>
</dbReference>
<keyword evidence="5" id="KW-1185">Reference proteome</keyword>
<dbReference type="RefSeq" id="WP_125672317.1">
    <property type="nucleotide sequence ID" value="NZ_RCOS01000140.1"/>
</dbReference>
<accession>A0A3R9R1M3</accession>
<evidence type="ECO:0000313" key="5">
    <source>
        <dbReference type="Proteomes" id="UP000277582"/>
    </source>
</evidence>
<dbReference type="EMBL" id="RXII01000005">
    <property type="protein sequence ID" value="RZN63654.1"/>
    <property type="molecule type" value="Genomic_DNA"/>
</dbReference>
<proteinExistence type="predicted"/>
<dbReference type="InterPro" id="IPR027417">
    <property type="entry name" value="P-loop_NTPase"/>
</dbReference>
<dbReference type="OrthoDB" id="25344at2157"/>